<evidence type="ECO:0000256" key="2">
    <source>
        <dbReference type="PROSITE-ProRule" id="PRU01161"/>
    </source>
</evidence>
<keyword evidence="2" id="KW-0378">Hydrolase</keyword>
<feature type="chain" id="PRO_5047383795" evidence="3">
    <location>
        <begin position="25"/>
        <end position="413"/>
    </location>
</feature>
<dbReference type="EMBL" id="JBHUEY010000001">
    <property type="protein sequence ID" value="MFD1784217.1"/>
    <property type="molecule type" value="Genomic_DNA"/>
</dbReference>
<protein>
    <submittedName>
        <fullName evidence="5">Patatin-like phospholipase family protein</fullName>
    </submittedName>
</protein>
<feature type="short sequence motif" description="DGA/G" evidence="2">
    <location>
        <begin position="267"/>
        <end position="269"/>
    </location>
</feature>
<feature type="signal peptide" evidence="3">
    <location>
        <begin position="1"/>
        <end position="24"/>
    </location>
</feature>
<feature type="active site" description="Proton acceptor" evidence="2">
    <location>
        <position position="267"/>
    </location>
</feature>
<proteinExistence type="predicted"/>
<keyword evidence="2" id="KW-0442">Lipid degradation</keyword>
<name>A0ABW4N207_9CAUL</name>
<dbReference type="InterPro" id="IPR002641">
    <property type="entry name" value="PNPLA_dom"/>
</dbReference>
<keyword evidence="6" id="KW-1185">Reference proteome</keyword>
<gene>
    <name evidence="5" type="ORF">ACFSC0_12490</name>
</gene>
<dbReference type="Proteomes" id="UP001597237">
    <property type="component" value="Unassembled WGS sequence"/>
</dbReference>
<comment type="caution">
    <text evidence="5">The sequence shown here is derived from an EMBL/GenBank/DDBJ whole genome shotgun (WGS) entry which is preliminary data.</text>
</comment>
<dbReference type="SUPFAM" id="SSF52151">
    <property type="entry name" value="FabD/lysophospholipase-like"/>
    <property type="match status" value="1"/>
</dbReference>
<accession>A0ABW4N207</accession>
<keyword evidence="1 2" id="KW-0443">Lipid metabolism</keyword>
<evidence type="ECO:0000256" key="1">
    <source>
        <dbReference type="ARBA" id="ARBA00023098"/>
    </source>
</evidence>
<evidence type="ECO:0000256" key="3">
    <source>
        <dbReference type="SAM" id="SignalP"/>
    </source>
</evidence>
<feature type="domain" description="PNPLA" evidence="4">
    <location>
        <begin position="88"/>
        <end position="280"/>
    </location>
</feature>
<evidence type="ECO:0000259" key="4">
    <source>
        <dbReference type="PROSITE" id="PS51635"/>
    </source>
</evidence>
<feature type="active site" description="Nucleophile" evidence="2">
    <location>
        <position position="123"/>
    </location>
</feature>
<dbReference type="InterPro" id="IPR016035">
    <property type="entry name" value="Acyl_Trfase/lysoPLipase"/>
</dbReference>
<sequence>MRRTVRLGLAILAAGAQLHVTACATPKRLAAVPSALTVRAELPVANARYFPDRDPHPYEQEFLASFEREKAWRASTAQSGPLPPIAALSISGGGGDGAFGAGLLFGWSEAGTRPEFKMVTGVSTGALIAPFAFLGPRYDHVLKQAYTETSDADIFKRRHFTAALFSDAMADTAPMARLIDSFVTRELLDEIAAEYAKGRLLFVGTTNLDAREAIYWNMGAIAASKDPRALELFRKVTLASAAIPGAFPPVMIDVTIDGVPHQEMHVDGGATRQVFMYPQRVHLGEMTRRFGAERARSVYIIRNSRLDADWASVDRRTLSIVNRSVSALIQNQGFGDLDRIYLTSIRDGLDYNLAYIPSDFSVPKTSDFDSAYMRPLFERGRQLARAGYPWEKVPPGYGRDVAAPPVAERLQAR</sequence>
<organism evidence="5 6">
    <name type="scientific">Phenylobacterium terrae</name>
    <dbReference type="NCBI Taxonomy" id="2665495"/>
    <lineage>
        <taxon>Bacteria</taxon>
        <taxon>Pseudomonadati</taxon>
        <taxon>Pseudomonadota</taxon>
        <taxon>Alphaproteobacteria</taxon>
        <taxon>Caulobacterales</taxon>
        <taxon>Caulobacteraceae</taxon>
        <taxon>Phenylobacterium</taxon>
    </lineage>
</organism>
<evidence type="ECO:0000313" key="6">
    <source>
        <dbReference type="Proteomes" id="UP001597237"/>
    </source>
</evidence>
<feature type="short sequence motif" description="GXSXG" evidence="2">
    <location>
        <begin position="121"/>
        <end position="125"/>
    </location>
</feature>
<dbReference type="Gene3D" id="3.40.1090.10">
    <property type="entry name" value="Cytosolic phospholipase A2 catalytic domain"/>
    <property type="match status" value="1"/>
</dbReference>
<feature type="short sequence motif" description="GXGXXG" evidence="2">
    <location>
        <begin position="92"/>
        <end position="97"/>
    </location>
</feature>
<dbReference type="RefSeq" id="WP_377283830.1">
    <property type="nucleotide sequence ID" value="NZ_JBHRSI010000009.1"/>
</dbReference>
<evidence type="ECO:0000313" key="5">
    <source>
        <dbReference type="EMBL" id="MFD1784217.1"/>
    </source>
</evidence>
<keyword evidence="3" id="KW-0732">Signal</keyword>
<dbReference type="PROSITE" id="PS51635">
    <property type="entry name" value="PNPLA"/>
    <property type="match status" value="1"/>
</dbReference>
<reference evidence="6" key="1">
    <citation type="journal article" date="2019" name="Int. J. Syst. Evol. Microbiol.">
        <title>The Global Catalogue of Microorganisms (GCM) 10K type strain sequencing project: providing services to taxonomists for standard genome sequencing and annotation.</title>
        <authorList>
            <consortium name="The Broad Institute Genomics Platform"/>
            <consortium name="The Broad Institute Genome Sequencing Center for Infectious Disease"/>
            <person name="Wu L."/>
            <person name="Ma J."/>
        </authorList>
    </citation>
    <scope>NUCLEOTIDE SEQUENCE [LARGE SCALE GENOMIC DNA]</scope>
    <source>
        <strain evidence="6">DFY28</strain>
    </source>
</reference>
<dbReference type="Pfam" id="PF01734">
    <property type="entry name" value="Patatin"/>
    <property type="match status" value="1"/>
</dbReference>